<evidence type="ECO:0000313" key="2">
    <source>
        <dbReference type="Proteomes" id="UP001187531"/>
    </source>
</evidence>
<evidence type="ECO:0008006" key="3">
    <source>
        <dbReference type="Google" id="ProtNLM"/>
    </source>
</evidence>
<proteinExistence type="predicted"/>
<organism evidence="1 2">
    <name type="scientific">Artemia franciscana</name>
    <name type="common">Brine shrimp</name>
    <name type="synonym">Artemia sanfranciscana</name>
    <dbReference type="NCBI Taxonomy" id="6661"/>
    <lineage>
        <taxon>Eukaryota</taxon>
        <taxon>Metazoa</taxon>
        <taxon>Ecdysozoa</taxon>
        <taxon>Arthropoda</taxon>
        <taxon>Crustacea</taxon>
        <taxon>Branchiopoda</taxon>
        <taxon>Anostraca</taxon>
        <taxon>Artemiidae</taxon>
        <taxon>Artemia</taxon>
    </lineage>
</organism>
<comment type="caution">
    <text evidence="1">The sequence shown here is derived from an EMBL/GenBank/DDBJ whole genome shotgun (WGS) entry which is preliminary data.</text>
</comment>
<reference evidence="1" key="1">
    <citation type="submission" date="2023-07" db="EMBL/GenBank/DDBJ databases">
        <title>Chromosome-level genome assembly of Artemia franciscana.</title>
        <authorList>
            <person name="Jo E."/>
        </authorList>
    </citation>
    <scope>NUCLEOTIDE SEQUENCE</scope>
    <source>
        <tissue evidence="1">Whole body</tissue>
    </source>
</reference>
<protein>
    <recommendedName>
        <fullName evidence="3">Reverse transcriptase domain-containing protein</fullName>
    </recommendedName>
</protein>
<evidence type="ECO:0000313" key="1">
    <source>
        <dbReference type="EMBL" id="KAK2703306.1"/>
    </source>
</evidence>
<gene>
    <name evidence="1" type="ORF">QYM36_018221</name>
</gene>
<dbReference type="PANTHER" id="PTHR36688">
    <property type="entry name" value="ENDO/EXONUCLEASE/PHOSPHATASE DOMAIN-CONTAINING PROTEIN"/>
    <property type="match status" value="1"/>
</dbReference>
<dbReference type="Proteomes" id="UP001187531">
    <property type="component" value="Unassembled WGS sequence"/>
</dbReference>
<keyword evidence="2" id="KW-1185">Reference proteome</keyword>
<feature type="non-terminal residue" evidence="1">
    <location>
        <position position="1"/>
    </location>
</feature>
<dbReference type="AlphaFoldDB" id="A0AA88HD02"/>
<dbReference type="PANTHER" id="PTHR36688:SF1">
    <property type="entry name" value="ENDONUCLEASE_EXONUCLEASE_PHOSPHATASE DOMAIN-CONTAINING PROTEIN"/>
    <property type="match status" value="1"/>
</dbReference>
<dbReference type="InterPro" id="IPR052560">
    <property type="entry name" value="RdDP_mobile_element"/>
</dbReference>
<name>A0AA88HD02_ARTSF</name>
<dbReference type="EMBL" id="JAVRJZ010000107">
    <property type="protein sequence ID" value="KAK2703306.1"/>
    <property type="molecule type" value="Genomic_DNA"/>
</dbReference>
<sequence>MGEDLVHNKMLRALPLTFLVPLLYLFNRCWESGSVPSACKSSILVPIYKGKGDRSDPASYRLIALTSCIAKLYEKMIKLRFEPLIDNSLIAEQAGFRKDDLALWTEGSSPEACQPKLQGAIDKLSIWLNTKNLVFSIPKTTGMVFSRKIDPRQDCPSINLTLYKQQIHFARNVKFLGMWLDSKLNWNDHISYLCDTLEKQLNFMRAVAGQKWGASRDGHRKLFTSIIYGKIEYCLPVYYSASKKLISKIESIVHHGLRLITGALKSTPIAALFNEVNIPSLEERFLKLSSNYFMK</sequence>
<accession>A0AA88HD02</accession>